<name>A0A0F9PYR9_9ZZZZ</name>
<dbReference type="EMBL" id="LAZR01004716">
    <property type="protein sequence ID" value="KKN06211.1"/>
    <property type="molecule type" value="Genomic_DNA"/>
</dbReference>
<organism evidence="1">
    <name type="scientific">marine sediment metagenome</name>
    <dbReference type="NCBI Taxonomy" id="412755"/>
    <lineage>
        <taxon>unclassified sequences</taxon>
        <taxon>metagenomes</taxon>
        <taxon>ecological metagenomes</taxon>
    </lineage>
</organism>
<sequence length="120" mass="14254">MTESEEKQTITCNLFLDNDETSFYGVKCGHGDARYCLHVNNTSITCIIKEAILKMRCCSFCGYHERFIVRFKNNNIHVFLCSNCKREMKKEEIITYEEYIQRKDLKKLRKSWFCGNNKTI</sequence>
<dbReference type="AlphaFoldDB" id="A0A0F9PYR9"/>
<protein>
    <submittedName>
        <fullName evidence="1">Uncharacterized protein</fullName>
    </submittedName>
</protein>
<gene>
    <name evidence="1" type="ORF">LCGC14_1079530</name>
</gene>
<accession>A0A0F9PYR9</accession>
<proteinExistence type="predicted"/>
<reference evidence="1" key="1">
    <citation type="journal article" date="2015" name="Nature">
        <title>Complex archaea that bridge the gap between prokaryotes and eukaryotes.</title>
        <authorList>
            <person name="Spang A."/>
            <person name="Saw J.H."/>
            <person name="Jorgensen S.L."/>
            <person name="Zaremba-Niedzwiedzka K."/>
            <person name="Martijn J."/>
            <person name="Lind A.E."/>
            <person name="van Eijk R."/>
            <person name="Schleper C."/>
            <person name="Guy L."/>
            <person name="Ettema T.J."/>
        </authorList>
    </citation>
    <scope>NUCLEOTIDE SEQUENCE</scope>
</reference>
<comment type="caution">
    <text evidence="1">The sequence shown here is derived from an EMBL/GenBank/DDBJ whole genome shotgun (WGS) entry which is preliminary data.</text>
</comment>
<evidence type="ECO:0000313" key="1">
    <source>
        <dbReference type="EMBL" id="KKN06211.1"/>
    </source>
</evidence>